<protein>
    <recommendedName>
        <fullName evidence="9">rRNA methyltransferase 1, mitochondrial</fullName>
    </recommendedName>
</protein>
<comment type="similarity">
    <text evidence="2">Belongs to the class IV-like SAM-binding methyltransferase superfamily. RNA methyltransferase TrmH family.</text>
</comment>
<dbReference type="InterPro" id="IPR001537">
    <property type="entry name" value="SpoU_MeTrfase"/>
</dbReference>
<dbReference type="SUPFAM" id="SSF55315">
    <property type="entry name" value="L30e-like"/>
    <property type="match status" value="1"/>
</dbReference>
<keyword evidence="13" id="KW-1185">Reference proteome</keyword>
<dbReference type="Pfam" id="PF08032">
    <property type="entry name" value="SpoU_sub_bind"/>
    <property type="match status" value="1"/>
</dbReference>
<evidence type="ECO:0000256" key="9">
    <source>
        <dbReference type="ARBA" id="ARBA00034881"/>
    </source>
</evidence>
<keyword evidence="7" id="KW-0809">Transit peptide</keyword>
<dbReference type="Gene3D" id="3.40.1280.10">
    <property type="match status" value="1"/>
</dbReference>
<dbReference type="Proteomes" id="UP000190831">
    <property type="component" value="Chromosome G"/>
</dbReference>
<evidence type="ECO:0000256" key="4">
    <source>
        <dbReference type="ARBA" id="ARBA00022603"/>
    </source>
</evidence>
<name>A0A1G4MHP1_LACFM</name>
<dbReference type="GO" id="GO:0005739">
    <property type="term" value="C:mitochondrion"/>
    <property type="evidence" value="ECO:0007669"/>
    <property type="project" value="UniProtKB-SubCell"/>
</dbReference>
<dbReference type="SUPFAM" id="SSF75217">
    <property type="entry name" value="alpha/beta knot"/>
    <property type="match status" value="1"/>
</dbReference>
<keyword evidence="5" id="KW-0808">Transferase</keyword>
<dbReference type="InterPro" id="IPR013123">
    <property type="entry name" value="SpoU_subst-bd"/>
</dbReference>
<keyword evidence="4" id="KW-0489">Methyltransferase</keyword>
<dbReference type="AlphaFoldDB" id="A0A1G4MHP1"/>
<keyword evidence="6" id="KW-0949">S-adenosyl-L-methionine</keyword>
<dbReference type="Pfam" id="PF00588">
    <property type="entry name" value="SpoU_methylase"/>
    <property type="match status" value="1"/>
</dbReference>
<dbReference type="GO" id="GO:0016435">
    <property type="term" value="F:rRNA (guanine) methyltransferase activity"/>
    <property type="evidence" value="ECO:0007669"/>
    <property type="project" value="TreeGrafter"/>
</dbReference>
<evidence type="ECO:0000256" key="5">
    <source>
        <dbReference type="ARBA" id="ARBA00022679"/>
    </source>
</evidence>
<dbReference type="STRING" id="4955.A0A1G4MHP1"/>
<dbReference type="PANTHER" id="PTHR46103:SF1">
    <property type="entry name" value="RRNA METHYLTRANSFERASE 1, MITOCHONDRIAL"/>
    <property type="match status" value="1"/>
</dbReference>
<dbReference type="FunFam" id="3.40.1280.10:FF:000036">
    <property type="entry name" value="MRM1p Ribose methyltransferase"/>
    <property type="match status" value="1"/>
</dbReference>
<evidence type="ECO:0000256" key="6">
    <source>
        <dbReference type="ARBA" id="ARBA00022691"/>
    </source>
</evidence>
<evidence type="ECO:0000256" key="7">
    <source>
        <dbReference type="ARBA" id="ARBA00022946"/>
    </source>
</evidence>
<dbReference type="InterPro" id="IPR029026">
    <property type="entry name" value="tRNA_m1G_MTases_N"/>
</dbReference>
<evidence type="ECO:0000256" key="8">
    <source>
        <dbReference type="ARBA" id="ARBA00023128"/>
    </source>
</evidence>
<evidence type="ECO:0000313" key="13">
    <source>
        <dbReference type="Proteomes" id="UP000190831"/>
    </source>
</evidence>
<organism evidence="12 13">
    <name type="scientific">Lachancea fermentati</name>
    <name type="common">Zygosaccharomyces fermentati</name>
    <dbReference type="NCBI Taxonomy" id="4955"/>
    <lineage>
        <taxon>Eukaryota</taxon>
        <taxon>Fungi</taxon>
        <taxon>Dikarya</taxon>
        <taxon>Ascomycota</taxon>
        <taxon>Saccharomycotina</taxon>
        <taxon>Saccharomycetes</taxon>
        <taxon>Saccharomycetales</taxon>
        <taxon>Saccharomycetaceae</taxon>
        <taxon>Lachancea</taxon>
    </lineage>
</organism>
<feature type="domain" description="RNA 2-O ribose methyltransferase substrate binding" evidence="11">
    <location>
        <begin position="123"/>
        <end position="196"/>
    </location>
</feature>
<evidence type="ECO:0000256" key="10">
    <source>
        <dbReference type="SAM" id="MobiDB-lite"/>
    </source>
</evidence>
<dbReference type="CDD" id="cd18105">
    <property type="entry name" value="SpoU-like_MRM1"/>
    <property type="match status" value="1"/>
</dbReference>
<keyword evidence="3" id="KW-0698">rRNA processing</keyword>
<dbReference type="Gene3D" id="3.30.1330.30">
    <property type="match status" value="1"/>
</dbReference>
<accession>A0A1G4MHP1</accession>
<reference evidence="12 13" key="1">
    <citation type="submission" date="2016-03" db="EMBL/GenBank/DDBJ databases">
        <authorList>
            <person name="Devillers H."/>
        </authorList>
    </citation>
    <scope>NUCLEOTIDE SEQUENCE [LARGE SCALE GENOMIC DNA]</scope>
    <source>
        <strain evidence="12">CBS 6772</strain>
    </source>
</reference>
<evidence type="ECO:0000313" key="12">
    <source>
        <dbReference type="EMBL" id="SCW03436.1"/>
    </source>
</evidence>
<feature type="compositionally biased region" description="Basic and acidic residues" evidence="10">
    <location>
        <begin position="68"/>
        <end position="100"/>
    </location>
</feature>
<gene>
    <name evidence="12" type="ORF">LAFE_0G10374G</name>
</gene>
<evidence type="ECO:0000256" key="1">
    <source>
        <dbReference type="ARBA" id="ARBA00004173"/>
    </source>
</evidence>
<dbReference type="OrthoDB" id="270651at2759"/>
<keyword evidence="8" id="KW-0496">Mitochondrion</keyword>
<dbReference type="OMA" id="RKYAHVH"/>
<evidence type="ECO:0000256" key="2">
    <source>
        <dbReference type="ARBA" id="ARBA00007228"/>
    </source>
</evidence>
<proteinExistence type="inferred from homology"/>
<dbReference type="EMBL" id="LT598486">
    <property type="protein sequence ID" value="SCW03436.1"/>
    <property type="molecule type" value="Genomic_DNA"/>
</dbReference>
<dbReference type="InterPro" id="IPR004441">
    <property type="entry name" value="rRNA_MeTrfase_TrmH"/>
</dbReference>
<feature type="region of interest" description="Disordered" evidence="10">
    <location>
        <begin position="68"/>
        <end position="110"/>
    </location>
</feature>
<dbReference type="InterPro" id="IPR029028">
    <property type="entry name" value="Alpha/beta_knot_MTases"/>
</dbReference>
<dbReference type="PANTHER" id="PTHR46103">
    <property type="entry name" value="RRNA METHYLTRANSFERASE 1, MITOCHONDRIAL"/>
    <property type="match status" value="1"/>
</dbReference>
<dbReference type="NCBIfam" id="TIGR00186">
    <property type="entry name" value="rRNA_methyl_3"/>
    <property type="match status" value="1"/>
</dbReference>
<sequence>MNFQLLLVAGRRYLSRAVKPAVKIPNERQKASPTNFNKNFPQHRRVKAWERDGEDKDTWFRRKYAHVHTKDKNRQDPFGKREAHERKVRKEQENLREQHREHKSKFQRNPTTLALKRNPLMEYVYGINSVTAALQVNKRDYFSRLLHYSPLPETLKALAKDRGTKIEEVDKHRLNLLTNYGVHNNVVLETKPLQPIEISHLGACDDETKNLQYSEVYFDEQLPRTMPFVTKSGKHFPLGLYLDEVVDPHNVGAIARTAYFLGVDFLVMSRRNCAPLSPVANKTSSGAIELLPIFVTDKPLEFFSKSQQEGAWSFVTSGLVKDSKYTRDKKLSVEDLHGMLQELPVMLVVGNEGTGVRTNLQMRSDFLVEIPAGRGELGTGGVDSLNVSVATAILLNALLN</sequence>
<dbReference type="InterPro" id="IPR047182">
    <property type="entry name" value="MRM1"/>
</dbReference>
<evidence type="ECO:0000259" key="11">
    <source>
        <dbReference type="SMART" id="SM00967"/>
    </source>
</evidence>
<evidence type="ECO:0000256" key="3">
    <source>
        <dbReference type="ARBA" id="ARBA00022552"/>
    </source>
</evidence>
<dbReference type="GO" id="GO:0003723">
    <property type="term" value="F:RNA binding"/>
    <property type="evidence" value="ECO:0007669"/>
    <property type="project" value="InterPro"/>
</dbReference>
<dbReference type="InterPro" id="IPR029064">
    <property type="entry name" value="Ribosomal_eL30-like_sf"/>
</dbReference>
<comment type="subcellular location">
    <subcellularLocation>
        <location evidence="1">Mitochondrion</location>
    </subcellularLocation>
</comment>
<dbReference type="SMART" id="SM00967">
    <property type="entry name" value="SpoU_sub_bind"/>
    <property type="match status" value="1"/>
</dbReference>
<dbReference type="InterPro" id="IPR047261">
    <property type="entry name" value="MRM1_MeTrfase_dom"/>
</dbReference>